<evidence type="ECO:0000313" key="10">
    <source>
        <dbReference type="Proteomes" id="UP001280415"/>
    </source>
</evidence>
<evidence type="ECO:0000256" key="6">
    <source>
        <dbReference type="PROSITE-ProRule" id="PRU10137"/>
    </source>
</evidence>
<dbReference type="GO" id="GO:0003677">
    <property type="term" value="F:DNA binding"/>
    <property type="evidence" value="ECO:0007669"/>
    <property type="project" value="UniProtKB-KW"/>
</dbReference>
<dbReference type="GO" id="GO:0000150">
    <property type="term" value="F:DNA strand exchange activity"/>
    <property type="evidence" value="ECO:0007669"/>
    <property type="project" value="InterPro"/>
</dbReference>
<dbReference type="PROSITE" id="PS51736">
    <property type="entry name" value="RECOMBINASES_3"/>
    <property type="match status" value="1"/>
</dbReference>
<dbReference type="Proteomes" id="UP001280897">
    <property type="component" value="Unassembled WGS sequence"/>
</dbReference>
<dbReference type="Pfam" id="PF00239">
    <property type="entry name" value="Resolvase"/>
    <property type="match status" value="1"/>
</dbReference>
<dbReference type="EMBL" id="JAWJAX010000021">
    <property type="protein sequence ID" value="MDV2912269.1"/>
    <property type="molecule type" value="Genomic_DNA"/>
</dbReference>
<dbReference type="PANTHER" id="PTHR30461">
    <property type="entry name" value="DNA-INVERTASE FROM LAMBDOID PROPHAGE"/>
    <property type="match status" value="1"/>
</dbReference>
<comment type="caution">
    <text evidence="9">The sequence shown here is derived from an EMBL/GenBank/DDBJ whole genome shotgun (WGS) entry which is preliminary data.</text>
</comment>
<proteinExistence type="inferred from homology"/>
<reference evidence="9" key="2">
    <citation type="submission" date="2023-10" db="EMBL/GenBank/DDBJ databases">
        <authorList>
            <person name="Khurajog B."/>
        </authorList>
    </citation>
    <scope>NUCLEOTIDE SEQUENCE</scope>
    <source>
        <strain evidence="9">BF14</strain>
        <strain evidence="8">BF9</strain>
    </source>
</reference>
<keyword evidence="3" id="KW-0238">DNA-binding</keyword>
<dbReference type="InterPro" id="IPR036162">
    <property type="entry name" value="Resolvase-like_N_sf"/>
</dbReference>
<dbReference type="EMBL" id="JAWJAV010000013">
    <property type="protein sequence ID" value="MDV2622175.1"/>
    <property type="molecule type" value="Genomic_DNA"/>
</dbReference>
<evidence type="ECO:0000256" key="3">
    <source>
        <dbReference type="ARBA" id="ARBA00023125"/>
    </source>
</evidence>
<feature type="active site" description="O-(5'-phospho-DNA)-serine intermediate" evidence="5 6">
    <location>
        <position position="9"/>
    </location>
</feature>
<evidence type="ECO:0000256" key="4">
    <source>
        <dbReference type="ARBA" id="ARBA00023172"/>
    </source>
</evidence>
<comment type="similarity">
    <text evidence="1">Belongs to the site-specific recombinase resolvase family.</text>
</comment>
<dbReference type="Proteomes" id="UP001280415">
    <property type="component" value="Unassembled WGS sequence"/>
</dbReference>
<sequence length="200" mass="22792">MKIGYARVSTSDQNLDRQIVTLKNSGAQKIFEEKISGKNIERPQLKALLDYIHDDDVVTVLSLDRLGRNSKDLTEVIDQIRRKGAVLDVLDLPTFAGVEDGNLRALLTNLVLEIYKYTAEEERRKILSRQRQGIKIAKKKGIYKGRKKEYSPTGSKRFLYNGVVNGLKEGKSIAQISREVGIERIQVYRIRDYAKKINAL</sequence>
<dbReference type="GO" id="GO:0015074">
    <property type="term" value="P:DNA integration"/>
    <property type="evidence" value="ECO:0007669"/>
    <property type="project" value="UniProtKB-KW"/>
</dbReference>
<evidence type="ECO:0000259" key="7">
    <source>
        <dbReference type="PROSITE" id="PS51736"/>
    </source>
</evidence>
<dbReference type="InterPro" id="IPR006119">
    <property type="entry name" value="Resolv_N"/>
</dbReference>
<dbReference type="SUPFAM" id="SSF53041">
    <property type="entry name" value="Resolvase-like"/>
    <property type="match status" value="1"/>
</dbReference>
<dbReference type="AlphaFoldDB" id="A0AAN5Y611"/>
<protein>
    <submittedName>
        <fullName evidence="9">Recombinase family protein</fullName>
    </submittedName>
</protein>
<evidence type="ECO:0000256" key="2">
    <source>
        <dbReference type="ARBA" id="ARBA00022908"/>
    </source>
</evidence>
<evidence type="ECO:0000256" key="1">
    <source>
        <dbReference type="ARBA" id="ARBA00009913"/>
    </source>
</evidence>
<dbReference type="CDD" id="cd03768">
    <property type="entry name" value="SR_ResInv"/>
    <property type="match status" value="1"/>
</dbReference>
<evidence type="ECO:0000256" key="5">
    <source>
        <dbReference type="PIRSR" id="PIRSR606118-50"/>
    </source>
</evidence>
<keyword evidence="2" id="KW-0229">DNA integration</keyword>
<dbReference type="PANTHER" id="PTHR30461:SF26">
    <property type="entry name" value="RESOLVASE HOMOLOG YNEB"/>
    <property type="match status" value="1"/>
</dbReference>
<name>A0AAN5Y611_PEDAC</name>
<dbReference type="Gene3D" id="1.10.10.60">
    <property type="entry name" value="Homeodomain-like"/>
    <property type="match status" value="1"/>
</dbReference>
<dbReference type="InterPro" id="IPR006118">
    <property type="entry name" value="Recombinase_CS"/>
</dbReference>
<evidence type="ECO:0000313" key="9">
    <source>
        <dbReference type="EMBL" id="MDV2912269.1"/>
    </source>
</evidence>
<feature type="domain" description="Resolvase/invertase-type recombinase catalytic" evidence="7">
    <location>
        <begin position="1"/>
        <end position="141"/>
    </location>
</feature>
<organism evidence="9 10">
    <name type="scientific">Pediococcus acidilactici</name>
    <dbReference type="NCBI Taxonomy" id="1254"/>
    <lineage>
        <taxon>Bacteria</taxon>
        <taxon>Bacillati</taxon>
        <taxon>Bacillota</taxon>
        <taxon>Bacilli</taxon>
        <taxon>Lactobacillales</taxon>
        <taxon>Lactobacillaceae</taxon>
        <taxon>Pediococcus</taxon>
        <taxon>Pediococcus acidilactici group</taxon>
    </lineage>
</organism>
<dbReference type="InterPro" id="IPR050639">
    <property type="entry name" value="SSR_resolvase"/>
</dbReference>
<dbReference type="PROSITE" id="PS00397">
    <property type="entry name" value="RECOMBINASES_1"/>
    <property type="match status" value="1"/>
</dbReference>
<reference evidence="9" key="1">
    <citation type="journal article" date="2023" name="PeerJ">
        <title>Selection and evaluation of lactic acid bacteria from chicken feces in Thailand as potential probiotics.</title>
        <authorList>
            <person name="Khurajog B."/>
            <person name="Disastra Y."/>
            <person name="Lawwyne L.D."/>
            <person name="Sirichokchatchawan W."/>
            <person name="Niyomtham W."/>
            <person name="Yindee J."/>
            <person name="Hampson D.J."/>
            <person name="Prapasarakul N."/>
        </authorList>
    </citation>
    <scope>NUCLEOTIDE SEQUENCE</scope>
    <source>
        <strain evidence="9">BF14</strain>
        <strain evidence="8">BF9</strain>
    </source>
</reference>
<dbReference type="RefSeq" id="WP_024863179.1">
    <property type="nucleotide sequence ID" value="NZ_CAKMCG010000012.1"/>
</dbReference>
<gene>
    <name evidence="8" type="ORF">R0G89_10770</name>
    <name evidence="9" type="ORF">R0H03_10550</name>
</gene>
<accession>A0AAN5Y611</accession>
<dbReference type="Gene3D" id="3.40.50.1390">
    <property type="entry name" value="Resolvase, N-terminal catalytic domain"/>
    <property type="match status" value="1"/>
</dbReference>
<dbReference type="SMART" id="SM00857">
    <property type="entry name" value="Resolvase"/>
    <property type="match status" value="1"/>
</dbReference>
<keyword evidence="4" id="KW-0233">DNA recombination</keyword>
<evidence type="ECO:0000313" key="8">
    <source>
        <dbReference type="EMBL" id="MDV2622175.1"/>
    </source>
</evidence>